<name>A0A089YSA5_9PSED</name>
<dbReference type="RefSeq" id="WP_043188373.1">
    <property type="nucleotide sequence ID" value="NZ_CP009533.1"/>
</dbReference>
<dbReference type="AlphaFoldDB" id="A0A089YSA5"/>
<accession>A0A089YSA5</accession>
<gene>
    <name evidence="2" type="ORF">LT40_07610</name>
</gene>
<evidence type="ECO:0000313" key="3">
    <source>
        <dbReference type="Proteomes" id="UP000029499"/>
    </source>
</evidence>
<feature type="signal peptide" evidence="1">
    <location>
        <begin position="1"/>
        <end position="23"/>
    </location>
</feature>
<protein>
    <recommendedName>
        <fullName evidence="4">Lipoprotein</fullName>
    </recommendedName>
</protein>
<dbReference type="EMBL" id="CP009533">
    <property type="protein sequence ID" value="AIS17277.1"/>
    <property type="molecule type" value="Genomic_DNA"/>
</dbReference>
<proteinExistence type="predicted"/>
<evidence type="ECO:0000256" key="1">
    <source>
        <dbReference type="SAM" id="SignalP"/>
    </source>
</evidence>
<dbReference type="Proteomes" id="UP000029499">
    <property type="component" value="Chromosome"/>
</dbReference>
<evidence type="ECO:0000313" key="2">
    <source>
        <dbReference type="EMBL" id="AIS17277.1"/>
    </source>
</evidence>
<dbReference type="KEGG" id="prh:LT40_07610"/>
<sequence>MGLKRLLPLTACLALLLPFTAQAAALSANAKAEYTAQCEAAAVQQNVDPAKAKAHCSCGAKVIEEKFSQAEIDQLTDKKVEPPMALRQKLMKEVLVCNNQ</sequence>
<keyword evidence="1" id="KW-0732">Signal</keyword>
<keyword evidence="3" id="KW-1185">Reference proteome</keyword>
<dbReference type="HOGENOM" id="CLU_153225_0_0_6"/>
<reference evidence="2 3" key="1">
    <citation type="journal article" date="2015" name="J. Biotechnol.">
        <title>Complete genome sequence of Pseudomonas rhizosphaerae IH5T (=DSM 16299T), a phosphate-solubilizing rhizobacterium for bacterial biofertilizer.</title>
        <authorList>
            <person name="Kwak Y."/>
            <person name="Jung B.K."/>
            <person name="Shin J.H."/>
        </authorList>
    </citation>
    <scope>NUCLEOTIDE SEQUENCE [LARGE SCALE GENOMIC DNA]</scope>
    <source>
        <strain evidence="2">DSM 16299</strain>
    </source>
</reference>
<evidence type="ECO:0008006" key="4">
    <source>
        <dbReference type="Google" id="ProtNLM"/>
    </source>
</evidence>
<dbReference type="OrthoDB" id="7029980at2"/>
<organism evidence="2 3">
    <name type="scientific">Pseudomonas rhizosphaerae</name>
    <dbReference type="NCBI Taxonomy" id="216142"/>
    <lineage>
        <taxon>Bacteria</taxon>
        <taxon>Pseudomonadati</taxon>
        <taxon>Pseudomonadota</taxon>
        <taxon>Gammaproteobacteria</taxon>
        <taxon>Pseudomonadales</taxon>
        <taxon>Pseudomonadaceae</taxon>
        <taxon>Pseudomonas</taxon>
    </lineage>
</organism>
<feature type="chain" id="PRO_5001852381" description="Lipoprotein" evidence="1">
    <location>
        <begin position="24"/>
        <end position="100"/>
    </location>
</feature>